<organism evidence="1 2">
    <name type="scientific">Candidatus Thiodubiliella endoseptemdiera</name>
    <dbReference type="NCBI Taxonomy" id="2738886"/>
    <lineage>
        <taxon>Bacteria</taxon>
        <taxon>Pseudomonadati</taxon>
        <taxon>Pseudomonadota</taxon>
        <taxon>Gammaproteobacteria</taxon>
        <taxon>Candidatus Pseudothioglobaceae</taxon>
        <taxon>Candidatus Thiodubiliella</taxon>
    </lineage>
</organism>
<dbReference type="AlphaFoldDB" id="A0A853EZ94"/>
<name>A0A853EZ94_9GAMM</name>
<reference evidence="1 2" key="1">
    <citation type="submission" date="2020-05" db="EMBL/GenBank/DDBJ databases">
        <title>Horizontal transmission and recombination maintain forever young bacterial symbiont genomes.</title>
        <authorList>
            <person name="Russell S.L."/>
            <person name="Pepper-Tunick E."/>
            <person name="Svedberg J."/>
            <person name="Byrne A."/>
            <person name="Ruelas Castillo J."/>
            <person name="Vollmers C."/>
            <person name="Beinart R.A."/>
            <person name="Corbett-Detig R."/>
        </authorList>
    </citation>
    <scope>NUCLEOTIDE SEQUENCE [LARGE SCALE GENOMIC DNA]</scope>
    <source>
        <strain evidence="1">455</strain>
    </source>
</reference>
<evidence type="ECO:0000313" key="2">
    <source>
        <dbReference type="Proteomes" id="UP000568751"/>
    </source>
</evidence>
<evidence type="ECO:0000313" key="1">
    <source>
        <dbReference type="EMBL" id="NYT26588.1"/>
    </source>
</evidence>
<dbReference type="Gene3D" id="2.60.40.2700">
    <property type="match status" value="1"/>
</dbReference>
<comment type="caution">
    <text evidence="1">The sequence shown here is derived from an EMBL/GenBank/DDBJ whole genome shotgun (WGS) entry which is preliminary data.</text>
</comment>
<protein>
    <submittedName>
        <fullName evidence="1">Uncharacterized protein</fullName>
    </submittedName>
</protein>
<gene>
    <name evidence="1" type="ORF">H0A76_00910</name>
</gene>
<proteinExistence type="predicted"/>
<accession>A0A853EZ94</accession>
<sequence length="56" mass="5848">MVSDTENGTYTAISGATDSTYDLTQAEVGKFIKVVATYTDAQGTVETVTSGSKFCS</sequence>
<dbReference type="EMBL" id="JACCHT010000001">
    <property type="protein sequence ID" value="NYT26588.1"/>
    <property type="molecule type" value="Genomic_DNA"/>
</dbReference>
<dbReference type="Proteomes" id="UP000568751">
    <property type="component" value="Unassembled WGS sequence"/>
</dbReference>